<evidence type="ECO:0000256" key="1">
    <source>
        <dbReference type="ARBA" id="ARBA00004418"/>
    </source>
</evidence>
<dbReference type="Pfam" id="PF13379">
    <property type="entry name" value="NMT1_2"/>
    <property type="match status" value="1"/>
</dbReference>
<dbReference type="PROSITE" id="PS51318">
    <property type="entry name" value="TAT"/>
    <property type="match status" value="1"/>
</dbReference>
<dbReference type="AlphaFoldDB" id="A0A917BR40"/>
<evidence type="ECO:0000256" key="2">
    <source>
        <dbReference type="ARBA" id="ARBA00010742"/>
    </source>
</evidence>
<evidence type="ECO:0000313" key="6">
    <source>
        <dbReference type="Proteomes" id="UP000606044"/>
    </source>
</evidence>
<evidence type="ECO:0000256" key="3">
    <source>
        <dbReference type="ARBA" id="ARBA00022729"/>
    </source>
</evidence>
<reference evidence="5" key="1">
    <citation type="journal article" date="2014" name="Int. J. Syst. Evol. Microbiol.">
        <title>Complete genome sequence of Corynebacterium casei LMG S-19264T (=DSM 44701T), isolated from a smear-ripened cheese.</title>
        <authorList>
            <consortium name="US DOE Joint Genome Institute (JGI-PGF)"/>
            <person name="Walter F."/>
            <person name="Albersmeier A."/>
            <person name="Kalinowski J."/>
            <person name="Ruckert C."/>
        </authorList>
    </citation>
    <scope>NUCLEOTIDE SEQUENCE</scope>
    <source>
        <strain evidence="5">CCM 7897</strain>
    </source>
</reference>
<dbReference type="PANTHER" id="PTHR30024:SF47">
    <property type="entry name" value="TAURINE-BINDING PERIPLASMIC PROTEIN"/>
    <property type="match status" value="1"/>
</dbReference>
<proteinExistence type="inferred from homology"/>
<organism evidence="5 6">
    <name type="scientific">Azorhizobium oxalatiphilum</name>
    <dbReference type="NCBI Taxonomy" id="980631"/>
    <lineage>
        <taxon>Bacteria</taxon>
        <taxon>Pseudomonadati</taxon>
        <taxon>Pseudomonadota</taxon>
        <taxon>Alphaproteobacteria</taxon>
        <taxon>Hyphomicrobiales</taxon>
        <taxon>Xanthobacteraceae</taxon>
        <taxon>Azorhizobium</taxon>
    </lineage>
</organism>
<feature type="signal peptide" evidence="4">
    <location>
        <begin position="1"/>
        <end position="29"/>
    </location>
</feature>
<dbReference type="Proteomes" id="UP000606044">
    <property type="component" value="Unassembled WGS sequence"/>
</dbReference>
<dbReference type="GO" id="GO:0042918">
    <property type="term" value="P:alkanesulfonate transmembrane transport"/>
    <property type="evidence" value="ECO:0007669"/>
    <property type="project" value="TreeGrafter"/>
</dbReference>
<comment type="similarity">
    <text evidence="2">Belongs to the bacterial solute-binding protein SsuA/TauA family.</text>
</comment>
<dbReference type="RefSeq" id="WP_188575686.1">
    <property type="nucleotide sequence ID" value="NZ_BMCT01000001.1"/>
</dbReference>
<dbReference type="SUPFAM" id="SSF53850">
    <property type="entry name" value="Periplasmic binding protein-like II"/>
    <property type="match status" value="1"/>
</dbReference>
<comment type="caution">
    <text evidence="5">The sequence shown here is derived from an EMBL/GenBank/DDBJ whole genome shotgun (WGS) entry which is preliminary data.</text>
</comment>
<protein>
    <recommendedName>
        <fullName evidence="7">ABC transporter substrate-binding protein</fullName>
    </recommendedName>
</protein>
<evidence type="ECO:0000313" key="5">
    <source>
        <dbReference type="EMBL" id="GGF51378.1"/>
    </source>
</evidence>
<keyword evidence="6" id="KW-1185">Reference proteome</keyword>
<feature type="chain" id="PRO_5037472621" description="ABC transporter substrate-binding protein" evidence="4">
    <location>
        <begin position="30"/>
        <end position="343"/>
    </location>
</feature>
<evidence type="ECO:0000256" key="4">
    <source>
        <dbReference type="SAM" id="SignalP"/>
    </source>
</evidence>
<dbReference type="PANTHER" id="PTHR30024">
    <property type="entry name" value="ALIPHATIC SULFONATES-BINDING PROTEIN-RELATED"/>
    <property type="match status" value="1"/>
</dbReference>
<gene>
    <name evidence="5" type="ORF">GCM10007301_08510</name>
</gene>
<dbReference type="Gene3D" id="3.40.190.10">
    <property type="entry name" value="Periplasmic binding protein-like II"/>
    <property type="match status" value="2"/>
</dbReference>
<reference evidence="5" key="2">
    <citation type="submission" date="2020-09" db="EMBL/GenBank/DDBJ databases">
        <authorList>
            <person name="Sun Q."/>
            <person name="Sedlacek I."/>
        </authorList>
    </citation>
    <scope>NUCLEOTIDE SEQUENCE</scope>
    <source>
        <strain evidence="5">CCM 7897</strain>
    </source>
</reference>
<dbReference type="EMBL" id="BMCT01000001">
    <property type="protein sequence ID" value="GGF51378.1"/>
    <property type="molecule type" value="Genomic_DNA"/>
</dbReference>
<sequence>MISRRSVLRGMGQASAIATLPSFSLTALAQAPKAVPLTIGIGGYTFAYLPLLAAKATNILLEEGLDVSLVNTGSGTNTLAAMLGGSIEVSGLVMSDVILAAAKGQKIQAFAPLMSQYASDAIISVSAAKKVGIEPGMPLKERMARMKGLVLAVSGRGSGIDKLWRYMLALGGLDPDRDVTLTVVKLDQMYSALKSGQIDGFNTTAPANNRAVDEGLAVWVARPSQGEVPGLENFLYTALCARPGYTADKADVAGKLTRGLARASQMLQDNPKEVGRLMQKEFFGQTDLQLIESAVVDQRKTAAVPPTLSQQQFDQNLEFMVRFGHDVKGVTYRDVIDPRLLSA</sequence>
<dbReference type="GO" id="GO:0042597">
    <property type="term" value="C:periplasmic space"/>
    <property type="evidence" value="ECO:0007669"/>
    <property type="project" value="UniProtKB-SubCell"/>
</dbReference>
<accession>A0A917BR40</accession>
<name>A0A917BR40_9HYPH</name>
<dbReference type="InterPro" id="IPR006311">
    <property type="entry name" value="TAT_signal"/>
</dbReference>
<comment type="subcellular location">
    <subcellularLocation>
        <location evidence="1">Periplasm</location>
    </subcellularLocation>
</comment>
<keyword evidence="3 4" id="KW-0732">Signal</keyword>
<evidence type="ECO:0008006" key="7">
    <source>
        <dbReference type="Google" id="ProtNLM"/>
    </source>
</evidence>